<evidence type="ECO:0000256" key="12">
    <source>
        <dbReference type="ARBA" id="ARBA00023049"/>
    </source>
</evidence>
<dbReference type="GO" id="GO:0030163">
    <property type="term" value="P:protein catabolic process"/>
    <property type="evidence" value="ECO:0007669"/>
    <property type="project" value="UniProtKB-UniRule"/>
</dbReference>
<sequence>MKNKKLMIIAVSIITIIVAVTTWFLTKKDYEDMTYNEFINNIEGSSVSEVKIIDDNTLYVTLKNDGKTQYKVPNPLKDDFKEYLLLQDVKIGTGSSNMLQKTFQTVGIGLLLFGVFWYIRKGSNNNKQVIVDANKNKISNNNIVNFSNVAGNDEAKDLVKDIIDFIKTPEKYAEMGARMPRGVLLYGPPGTGKTLMAKAVAGEADVPYYAVSGSDFIQMYVGVGASRIRQLFKKAKKTEKAVIFIDEIDAIGKTRAGKATASNDERDQTLNALLTEMSGFNDNEGIVVIAATNRIDTLDPALLRPGRFDRQIEIGLPDYNARRAIISLHVKNKPLHDTVDVDYIAKDTVYFSGAMLENLMNEAAIITANENQRVIKKEHIDKAFYTVIAGAQKKDRSGITFKDKQITAYHEAGHALMTKLLLPDNIISKVTIIPSTKGAGGFSMNIPKDKMYNTKKEIISNIKVLLAGRASEEIIFGSDGVTTGASNDIKKASNLIKDYIVKYGMDEDFGLFNFESADMNDTSIVNQCRNEIKKAYDSALDILKNNIDYLNKIAHMLIEKETINNNDIDEICA</sequence>
<dbReference type="GO" id="GO:0005524">
    <property type="term" value="F:ATP binding"/>
    <property type="evidence" value="ECO:0007669"/>
    <property type="project" value="UniProtKB-UniRule"/>
</dbReference>
<dbReference type="InterPro" id="IPR027417">
    <property type="entry name" value="P-loop_NTPase"/>
</dbReference>
<keyword evidence="10 15" id="KW-0067">ATP-binding</keyword>
<dbReference type="GO" id="GO:0006508">
    <property type="term" value="P:proteolysis"/>
    <property type="evidence" value="ECO:0007669"/>
    <property type="project" value="UniProtKB-KW"/>
</dbReference>
<dbReference type="GO" id="GO:0004176">
    <property type="term" value="F:ATP-dependent peptidase activity"/>
    <property type="evidence" value="ECO:0007669"/>
    <property type="project" value="InterPro"/>
</dbReference>
<keyword evidence="7 15" id="KW-0547">Nucleotide-binding</keyword>
<dbReference type="InterPro" id="IPR011546">
    <property type="entry name" value="Pept_M41_FtsH_extracell"/>
</dbReference>
<dbReference type="InterPro" id="IPR041569">
    <property type="entry name" value="AAA_lid_3"/>
</dbReference>
<protein>
    <recommendedName>
        <fullName evidence="15">ATP-dependent zinc metalloprotease FtsH</fullName>
        <ecNumber evidence="15">3.4.24.-</ecNumber>
    </recommendedName>
</protein>
<dbReference type="EMBL" id="BRLB01000001">
    <property type="protein sequence ID" value="GKX28187.1"/>
    <property type="molecule type" value="Genomic_DNA"/>
</dbReference>
<dbReference type="SUPFAM" id="SSF140990">
    <property type="entry name" value="FtsH protease domain-like"/>
    <property type="match status" value="1"/>
</dbReference>
<evidence type="ECO:0000256" key="4">
    <source>
        <dbReference type="ARBA" id="ARBA00022670"/>
    </source>
</evidence>
<evidence type="ECO:0000256" key="9">
    <source>
        <dbReference type="ARBA" id="ARBA00022833"/>
    </source>
</evidence>
<keyword evidence="18" id="KW-0132">Cell division</keyword>
<dbReference type="InterPro" id="IPR003960">
    <property type="entry name" value="ATPase_AAA_CS"/>
</dbReference>
<evidence type="ECO:0000256" key="1">
    <source>
        <dbReference type="ARBA" id="ARBA00004370"/>
    </source>
</evidence>
<dbReference type="EC" id="3.4.24.-" evidence="15"/>
<keyword evidence="19" id="KW-1185">Reference proteome</keyword>
<comment type="cofactor">
    <cofactor evidence="15">
        <name>Zn(2+)</name>
        <dbReference type="ChEBI" id="CHEBI:29105"/>
    </cofactor>
    <text evidence="15">Binds 1 zinc ion per subunit.</text>
</comment>
<comment type="function">
    <text evidence="15">Acts as a processive, ATP-dependent zinc metallopeptidase for both cytoplasmic and membrane proteins. Plays a role in the quality control of integral membrane proteins.</text>
</comment>
<dbReference type="PANTHER" id="PTHR23076">
    <property type="entry name" value="METALLOPROTEASE M41 FTSH"/>
    <property type="match status" value="1"/>
</dbReference>
<comment type="similarity">
    <text evidence="16">Belongs to the AAA ATPase family.</text>
</comment>
<keyword evidence="11 15" id="KW-1133">Transmembrane helix</keyword>
<dbReference type="Pfam" id="PF17862">
    <property type="entry name" value="AAA_lid_3"/>
    <property type="match status" value="1"/>
</dbReference>
<dbReference type="InterPro" id="IPR003959">
    <property type="entry name" value="ATPase_AAA_core"/>
</dbReference>
<dbReference type="Gene3D" id="1.10.8.60">
    <property type="match status" value="1"/>
</dbReference>
<comment type="subunit">
    <text evidence="15">Homohexamer.</text>
</comment>
<evidence type="ECO:0000256" key="2">
    <source>
        <dbReference type="ARBA" id="ARBA00010044"/>
    </source>
</evidence>
<evidence type="ECO:0000256" key="10">
    <source>
        <dbReference type="ARBA" id="ARBA00022840"/>
    </source>
</evidence>
<evidence type="ECO:0000256" key="11">
    <source>
        <dbReference type="ARBA" id="ARBA00022989"/>
    </source>
</evidence>
<reference evidence="18" key="1">
    <citation type="submission" date="2022-06" db="EMBL/GenBank/DDBJ databases">
        <title>Vallitalea longa sp. nov., an anaerobic bacterium isolated from marine sediment.</title>
        <authorList>
            <person name="Hirano S."/>
            <person name="Terahara T."/>
            <person name="Mori K."/>
            <person name="Hamada M."/>
            <person name="Matsumoto R."/>
            <person name="Kobayashi T."/>
        </authorList>
    </citation>
    <scope>NUCLEOTIDE SEQUENCE</scope>
    <source>
        <strain evidence="18">SH18-1</strain>
    </source>
</reference>
<dbReference type="FunFam" id="3.40.50.300:FF:000001">
    <property type="entry name" value="ATP-dependent zinc metalloprotease FtsH"/>
    <property type="match status" value="1"/>
</dbReference>
<accession>A0A9W6DE99</accession>
<name>A0A9W6DE99_9FIRM</name>
<feature type="domain" description="AAA+ ATPase" evidence="17">
    <location>
        <begin position="179"/>
        <end position="318"/>
    </location>
</feature>
<dbReference type="InterPro" id="IPR003593">
    <property type="entry name" value="AAA+_ATPase"/>
</dbReference>
<proteinExistence type="inferred from homology"/>
<dbReference type="Pfam" id="PF00004">
    <property type="entry name" value="AAA"/>
    <property type="match status" value="1"/>
</dbReference>
<evidence type="ECO:0000256" key="15">
    <source>
        <dbReference type="HAMAP-Rule" id="MF_01458"/>
    </source>
</evidence>
<feature type="transmembrane region" description="Helical" evidence="15">
    <location>
        <begin position="102"/>
        <end position="119"/>
    </location>
</feature>
<evidence type="ECO:0000256" key="16">
    <source>
        <dbReference type="RuleBase" id="RU003651"/>
    </source>
</evidence>
<feature type="transmembrane region" description="Helical" evidence="15">
    <location>
        <begin position="6"/>
        <end position="25"/>
    </location>
</feature>
<dbReference type="PANTHER" id="PTHR23076:SF97">
    <property type="entry name" value="ATP-DEPENDENT ZINC METALLOPROTEASE YME1L1"/>
    <property type="match status" value="1"/>
</dbReference>
<evidence type="ECO:0000256" key="8">
    <source>
        <dbReference type="ARBA" id="ARBA00022801"/>
    </source>
</evidence>
<dbReference type="AlphaFoldDB" id="A0A9W6DE99"/>
<comment type="similarity">
    <text evidence="2 15">In the C-terminal section; belongs to the peptidase M41 family.</text>
</comment>
<evidence type="ECO:0000256" key="6">
    <source>
        <dbReference type="ARBA" id="ARBA00022723"/>
    </source>
</evidence>
<comment type="caution">
    <text evidence="18">The sequence shown here is derived from an EMBL/GenBank/DDBJ whole genome shotgun (WGS) entry which is preliminary data.</text>
</comment>
<dbReference type="GO" id="GO:0004222">
    <property type="term" value="F:metalloendopeptidase activity"/>
    <property type="evidence" value="ECO:0007669"/>
    <property type="project" value="InterPro"/>
</dbReference>
<keyword evidence="5 15" id="KW-0812">Transmembrane</keyword>
<evidence type="ECO:0000313" key="18">
    <source>
        <dbReference type="EMBL" id="GKX28187.1"/>
    </source>
</evidence>
<feature type="binding site" evidence="15">
    <location>
        <position position="414"/>
    </location>
    <ligand>
        <name>Zn(2+)</name>
        <dbReference type="ChEBI" id="CHEBI:29105"/>
        <note>catalytic</note>
    </ligand>
</feature>
<dbReference type="GO" id="GO:0008270">
    <property type="term" value="F:zinc ion binding"/>
    <property type="evidence" value="ECO:0007669"/>
    <property type="project" value="UniProtKB-UniRule"/>
</dbReference>
<dbReference type="HAMAP" id="MF_01458">
    <property type="entry name" value="FtsH"/>
    <property type="match status" value="1"/>
</dbReference>
<dbReference type="FunFam" id="1.10.8.60:FF:000001">
    <property type="entry name" value="ATP-dependent zinc metalloprotease FtsH"/>
    <property type="match status" value="1"/>
</dbReference>
<keyword evidence="13 15" id="KW-0472">Membrane</keyword>
<dbReference type="Pfam" id="PF01434">
    <property type="entry name" value="Peptidase_M41"/>
    <property type="match status" value="1"/>
</dbReference>
<keyword evidence="8 15" id="KW-0378">Hydrolase</keyword>
<dbReference type="SUPFAM" id="SSF52540">
    <property type="entry name" value="P-loop containing nucleoside triphosphate hydrolases"/>
    <property type="match status" value="1"/>
</dbReference>
<dbReference type="InterPro" id="IPR005936">
    <property type="entry name" value="FtsH"/>
</dbReference>
<feature type="binding site" evidence="15">
    <location>
        <begin position="187"/>
        <end position="194"/>
    </location>
    <ligand>
        <name>ATP</name>
        <dbReference type="ChEBI" id="CHEBI:30616"/>
    </ligand>
</feature>
<dbReference type="CDD" id="cd19501">
    <property type="entry name" value="RecA-like_FtsH"/>
    <property type="match status" value="1"/>
</dbReference>
<evidence type="ECO:0000256" key="5">
    <source>
        <dbReference type="ARBA" id="ARBA00022692"/>
    </source>
</evidence>
<dbReference type="SMART" id="SM00382">
    <property type="entry name" value="AAA"/>
    <property type="match status" value="1"/>
</dbReference>
<dbReference type="InterPro" id="IPR037219">
    <property type="entry name" value="Peptidase_M41-like"/>
</dbReference>
<dbReference type="RefSeq" id="WP_330680644.1">
    <property type="nucleotide sequence ID" value="NZ_BRLB01000001.1"/>
</dbReference>
<feature type="active site" evidence="15">
    <location>
        <position position="411"/>
    </location>
</feature>
<dbReference type="GO" id="GO:0051301">
    <property type="term" value="P:cell division"/>
    <property type="evidence" value="ECO:0007669"/>
    <property type="project" value="UniProtKB-KW"/>
</dbReference>
<dbReference type="InterPro" id="IPR000642">
    <property type="entry name" value="Peptidase_M41"/>
</dbReference>
<evidence type="ECO:0000256" key="3">
    <source>
        <dbReference type="ARBA" id="ARBA00022475"/>
    </source>
</evidence>
<keyword evidence="12 15" id="KW-0482">Metalloprotease</keyword>
<evidence type="ECO:0000256" key="14">
    <source>
        <dbReference type="ARBA" id="ARBA00061570"/>
    </source>
</evidence>
<feature type="binding site" evidence="15">
    <location>
        <position position="488"/>
    </location>
    <ligand>
        <name>Zn(2+)</name>
        <dbReference type="ChEBI" id="CHEBI:29105"/>
        <note>catalytic</note>
    </ligand>
</feature>
<dbReference type="GO" id="GO:0005886">
    <property type="term" value="C:plasma membrane"/>
    <property type="evidence" value="ECO:0007669"/>
    <property type="project" value="UniProtKB-SubCell"/>
</dbReference>
<dbReference type="Proteomes" id="UP001144256">
    <property type="component" value="Unassembled WGS sequence"/>
</dbReference>
<organism evidence="18 19">
    <name type="scientific">Vallitalea longa</name>
    <dbReference type="NCBI Taxonomy" id="2936439"/>
    <lineage>
        <taxon>Bacteria</taxon>
        <taxon>Bacillati</taxon>
        <taxon>Bacillota</taxon>
        <taxon>Clostridia</taxon>
        <taxon>Lachnospirales</taxon>
        <taxon>Vallitaleaceae</taxon>
        <taxon>Vallitalea</taxon>
    </lineage>
</organism>
<dbReference type="PROSITE" id="PS00674">
    <property type="entry name" value="AAA"/>
    <property type="match status" value="1"/>
</dbReference>
<feature type="binding site" evidence="15">
    <location>
        <position position="410"/>
    </location>
    <ligand>
        <name>Zn(2+)</name>
        <dbReference type="ChEBI" id="CHEBI:29105"/>
        <note>catalytic</note>
    </ligand>
</feature>
<keyword evidence="9 15" id="KW-0862">Zinc</keyword>
<dbReference type="Gene3D" id="1.20.58.760">
    <property type="entry name" value="Peptidase M41"/>
    <property type="match status" value="1"/>
</dbReference>
<evidence type="ECO:0000256" key="13">
    <source>
        <dbReference type="ARBA" id="ARBA00023136"/>
    </source>
</evidence>
<keyword evidence="4 15" id="KW-0645">Protease</keyword>
<evidence type="ECO:0000313" key="19">
    <source>
        <dbReference type="Proteomes" id="UP001144256"/>
    </source>
</evidence>
<comment type="similarity">
    <text evidence="14 15">In the central section; belongs to the AAA ATPase family.</text>
</comment>
<keyword evidence="6 15" id="KW-0479">Metal-binding</keyword>
<evidence type="ECO:0000259" key="17">
    <source>
        <dbReference type="SMART" id="SM00382"/>
    </source>
</evidence>
<comment type="subcellular location">
    <subcellularLocation>
        <location evidence="15">Cell membrane</location>
        <topology evidence="15">Multi-pass membrane protein</topology>
        <orientation evidence="15">Cytoplasmic side</orientation>
    </subcellularLocation>
    <subcellularLocation>
        <location evidence="1">Membrane</location>
    </subcellularLocation>
</comment>
<dbReference type="Gene3D" id="3.40.50.300">
    <property type="entry name" value="P-loop containing nucleotide triphosphate hydrolases"/>
    <property type="match status" value="1"/>
</dbReference>
<keyword evidence="3 15" id="KW-1003">Cell membrane</keyword>
<gene>
    <name evidence="15" type="primary">ftsH</name>
    <name evidence="18" type="ORF">SH1V18_06670</name>
</gene>
<dbReference type="GO" id="GO:0016887">
    <property type="term" value="F:ATP hydrolysis activity"/>
    <property type="evidence" value="ECO:0007669"/>
    <property type="project" value="UniProtKB-UniRule"/>
</dbReference>
<dbReference type="Pfam" id="PF06480">
    <property type="entry name" value="FtsH_ext"/>
    <property type="match status" value="1"/>
</dbReference>
<keyword evidence="18" id="KW-0131">Cell cycle</keyword>
<evidence type="ECO:0000256" key="7">
    <source>
        <dbReference type="ARBA" id="ARBA00022741"/>
    </source>
</evidence>